<dbReference type="InterPro" id="IPR007568">
    <property type="entry name" value="RTA1"/>
</dbReference>
<feature type="transmembrane region" description="Helical" evidence="5">
    <location>
        <begin position="116"/>
        <end position="133"/>
    </location>
</feature>
<evidence type="ECO:0000256" key="3">
    <source>
        <dbReference type="ARBA" id="ARBA00022989"/>
    </source>
</evidence>
<comment type="subcellular location">
    <subcellularLocation>
        <location evidence="1">Membrane</location>
        <topology evidence="1">Multi-pass membrane protein</topology>
    </subcellularLocation>
</comment>
<feature type="transmembrane region" description="Helical" evidence="5">
    <location>
        <begin position="198"/>
        <end position="219"/>
    </location>
</feature>
<dbReference type="Proteomes" id="UP000235786">
    <property type="component" value="Unassembled WGS sequence"/>
</dbReference>
<evidence type="ECO:0000256" key="1">
    <source>
        <dbReference type="ARBA" id="ARBA00004141"/>
    </source>
</evidence>
<reference evidence="6 7" key="1">
    <citation type="submission" date="2016-04" db="EMBL/GenBank/DDBJ databases">
        <title>A degradative enzymes factory behind the ericoid mycorrhizal symbiosis.</title>
        <authorList>
            <consortium name="DOE Joint Genome Institute"/>
            <person name="Martino E."/>
            <person name="Morin E."/>
            <person name="Grelet G."/>
            <person name="Kuo A."/>
            <person name="Kohler A."/>
            <person name="Daghino S."/>
            <person name="Barry K."/>
            <person name="Choi C."/>
            <person name="Cichocki N."/>
            <person name="Clum A."/>
            <person name="Copeland A."/>
            <person name="Hainaut M."/>
            <person name="Haridas S."/>
            <person name="Labutti K."/>
            <person name="Lindquist E."/>
            <person name="Lipzen A."/>
            <person name="Khouja H.-R."/>
            <person name="Murat C."/>
            <person name="Ohm R."/>
            <person name="Olson A."/>
            <person name="Spatafora J."/>
            <person name="Veneault-Fourrey C."/>
            <person name="Henrissat B."/>
            <person name="Grigoriev I."/>
            <person name="Martin F."/>
            <person name="Perotto S."/>
        </authorList>
    </citation>
    <scope>NUCLEOTIDE SEQUENCE [LARGE SCALE GENOMIC DNA]</scope>
    <source>
        <strain evidence="6 7">F</strain>
    </source>
</reference>
<dbReference type="OrthoDB" id="3358017at2759"/>
<organism evidence="6 7">
    <name type="scientific">Hyaloscypha variabilis (strain UAMH 11265 / GT02V1 / F)</name>
    <name type="common">Meliniomyces variabilis</name>
    <dbReference type="NCBI Taxonomy" id="1149755"/>
    <lineage>
        <taxon>Eukaryota</taxon>
        <taxon>Fungi</taxon>
        <taxon>Dikarya</taxon>
        <taxon>Ascomycota</taxon>
        <taxon>Pezizomycotina</taxon>
        <taxon>Leotiomycetes</taxon>
        <taxon>Helotiales</taxon>
        <taxon>Hyaloscyphaceae</taxon>
        <taxon>Hyaloscypha</taxon>
        <taxon>Hyaloscypha variabilis</taxon>
    </lineage>
</organism>
<evidence type="ECO:0000256" key="4">
    <source>
        <dbReference type="ARBA" id="ARBA00023136"/>
    </source>
</evidence>
<evidence type="ECO:0000313" key="6">
    <source>
        <dbReference type="EMBL" id="PMD37216.1"/>
    </source>
</evidence>
<keyword evidence="7" id="KW-1185">Reference proteome</keyword>
<accession>A0A2J6RFD5</accession>
<dbReference type="EMBL" id="KZ613949">
    <property type="protein sequence ID" value="PMD37216.1"/>
    <property type="molecule type" value="Genomic_DNA"/>
</dbReference>
<dbReference type="AlphaFoldDB" id="A0A2J6RFD5"/>
<dbReference type="Pfam" id="PF04479">
    <property type="entry name" value="RTA1"/>
    <property type="match status" value="1"/>
</dbReference>
<proteinExistence type="predicted"/>
<keyword evidence="4 5" id="KW-0472">Membrane</keyword>
<feature type="transmembrane region" description="Helical" evidence="5">
    <location>
        <begin position="153"/>
        <end position="177"/>
    </location>
</feature>
<feature type="transmembrane region" description="Helical" evidence="5">
    <location>
        <begin position="42"/>
        <end position="63"/>
    </location>
</feature>
<feature type="transmembrane region" description="Helical" evidence="5">
    <location>
        <begin position="75"/>
        <end position="95"/>
    </location>
</feature>
<sequence length="292" mass="32580">MATEFKFYHYDPSMVGAVIFIVVFLVTTSLHTFQLLQTRTWFMIPFVVGGFFEWIGYVGRVISSQQSPNWTLGPYLIQTLLLLVAPALFAASIYMELSRIIILADGETHALIKKKWLTKLFVCGDLVSFLLQMGGGGIQAVGTEVALTTGSHLIVAGLFVQLVFFGCFIAVAVHFDIVMHKAPTSRARSGVPWRKHLVALYAASGLIMIRSVFRVVEYLQGFSGYILSHEVFLYFFDALLMFCVMVLLNFVHPSEVVALLNGGKAAKRGWKMEKLVGFHQRLLSENSQRGLA</sequence>
<keyword evidence="3 5" id="KW-1133">Transmembrane helix</keyword>
<evidence type="ECO:0000313" key="7">
    <source>
        <dbReference type="Proteomes" id="UP000235786"/>
    </source>
</evidence>
<keyword evidence="2 5" id="KW-0812">Transmembrane</keyword>
<feature type="transmembrane region" description="Helical" evidence="5">
    <location>
        <begin position="231"/>
        <end position="251"/>
    </location>
</feature>
<evidence type="ECO:0000256" key="2">
    <source>
        <dbReference type="ARBA" id="ARBA00022692"/>
    </source>
</evidence>
<dbReference type="STRING" id="1149755.A0A2J6RFD5"/>
<protein>
    <submittedName>
        <fullName evidence="6">RTA1-domain-containing protein</fullName>
    </submittedName>
</protein>
<name>A0A2J6RFD5_HYAVF</name>
<dbReference type="PANTHER" id="PTHR31465">
    <property type="entry name" value="PROTEIN RTA1-RELATED"/>
    <property type="match status" value="1"/>
</dbReference>
<dbReference type="GO" id="GO:0016020">
    <property type="term" value="C:membrane"/>
    <property type="evidence" value="ECO:0007669"/>
    <property type="project" value="UniProtKB-SubCell"/>
</dbReference>
<feature type="transmembrane region" description="Helical" evidence="5">
    <location>
        <begin position="12"/>
        <end position="30"/>
    </location>
</feature>
<evidence type="ECO:0000256" key="5">
    <source>
        <dbReference type="SAM" id="Phobius"/>
    </source>
</evidence>
<gene>
    <name evidence="6" type="ORF">L207DRAFT_463467</name>
</gene>
<dbReference type="PANTHER" id="PTHR31465:SF1">
    <property type="entry name" value="PROTEIN RTA1-RELATED"/>
    <property type="match status" value="1"/>
</dbReference>